<protein>
    <submittedName>
        <fullName evidence="1">Uncharacterized protein</fullName>
    </submittedName>
</protein>
<reference evidence="1" key="1">
    <citation type="submission" date="2018-05" db="EMBL/GenBank/DDBJ databases">
        <authorList>
            <person name="Lanie J.A."/>
            <person name="Ng W.-L."/>
            <person name="Kazmierczak K.M."/>
            <person name="Andrzejewski T.M."/>
            <person name="Davidsen T.M."/>
            <person name="Wayne K.J."/>
            <person name="Tettelin H."/>
            <person name="Glass J.I."/>
            <person name="Rusch D."/>
            <person name="Podicherti R."/>
            <person name="Tsui H.-C.T."/>
            <person name="Winkler M.E."/>
        </authorList>
    </citation>
    <scope>NUCLEOTIDE SEQUENCE</scope>
</reference>
<name>A0A382EJE4_9ZZZZ</name>
<gene>
    <name evidence="1" type="ORF">METZ01_LOCUS203702</name>
</gene>
<dbReference type="EMBL" id="UINC01044846">
    <property type="protein sequence ID" value="SVB50848.1"/>
    <property type="molecule type" value="Genomic_DNA"/>
</dbReference>
<dbReference type="AlphaFoldDB" id="A0A382EJE4"/>
<organism evidence="1">
    <name type="scientific">marine metagenome</name>
    <dbReference type="NCBI Taxonomy" id="408172"/>
    <lineage>
        <taxon>unclassified sequences</taxon>
        <taxon>metagenomes</taxon>
        <taxon>ecological metagenomes</taxon>
    </lineage>
</organism>
<proteinExistence type="predicted"/>
<accession>A0A382EJE4</accession>
<sequence>MQSSPSAAALINQSDWVTGLETETDDFLTKPGCELVLFARLSPLLQEKLLLDELRLRE</sequence>
<evidence type="ECO:0000313" key="1">
    <source>
        <dbReference type="EMBL" id="SVB50848.1"/>
    </source>
</evidence>